<evidence type="ECO:0000256" key="1">
    <source>
        <dbReference type="SAM" id="Phobius"/>
    </source>
</evidence>
<keyword evidence="1" id="KW-0472">Membrane</keyword>
<evidence type="ECO:0000313" key="2">
    <source>
        <dbReference type="EMBL" id="PDV98432.1"/>
    </source>
</evidence>
<comment type="caution">
    <text evidence="2">The sequence shown here is derived from an EMBL/GenBank/DDBJ whole genome shotgun (WGS) entry which is preliminary data.</text>
</comment>
<dbReference type="RefSeq" id="WP_141508892.1">
    <property type="nucleotide sequence ID" value="NZ_LYXE01000101.1"/>
</dbReference>
<name>A0A2H3KWV5_9CHLR</name>
<dbReference type="OrthoDB" id="165564at2"/>
<dbReference type="EMBL" id="LYXE01000101">
    <property type="protein sequence ID" value="PDV98432.1"/>
    <property type="molecule type" value="Genomic_DNA"/>
</dbReference>
<gene>
    <name evidence="2" type="ORF">A9Q02_15500</name>
</gene>
<accession>A0A2H3KWV5</accession>
<organism evidence="2 3">
    <name type="scientific">Candidatus Chloroploca asiatica</name>
    <dbReference type="NCBI Taxonomy" id="1506545"/>
    <lineage>
        <taxon>Bacteria</taxon>
        <taxon>Bacillati</taxon>
        <taxon>Chloroflexota</taxon>
        <taxon>Chloroflexia</taxon>
        <taxon>Chloroflexales</taxon>
        <taxon>Chloroflexineae</taxon>
        <taxon>Oscillochloridaceae</taxon>
        <taxon>Candidatus Chloroploca</taxon>
    </lineage>
</organism>
<keyword evidence="3" id="KW-1185">Reference proteome</keyword>
<proteinExistence type="predicted"/>
<evidence type="ECO:0000313" key="3">
    <source>
        <dbReference type="Proteomes" id="UP000220922"/>
    </source>
</evidence>
<dbReference type="AlphaFoldDB" id="A0A2H3KWV5"/>
<reference evidence="2 3" key="1">
    <citation type="submission" date="2016-05" db="EMBL/GenBank/DDBJ databases">
        <authorList>
            <person name="Lavstsen T."/>
            <person name="Jespersen J.S."/>
        </authorList>
    </citation>
    <scope>NUCLEOTIDE SEQUENCE [LARGE SCALE GENOMIC DNA]</scope>
    <source>
        <strain evidence="2 3">B7-9</strain>
    </source>
</reference>
<keyword evidence="1" id="KW-0812">Transmembrane</keyword>
<dbReference type="Proteomes" id="UP000220922">
    <property type="component" value="Unassembled WGS sequence"/>
</dbReference>
<keyword evidence="1" id="KW-1133">Transmembrane helix</keyword>
<feature type="transmembrane region" description="Helical" evidence="1">
    <location>
        <begin position="6"/>
        <end position="26"/>
    </location>
</feature>
<protein>
    <submittedName>
        <fullName evidence="2">Uncharacterized protein</fullName>
    </submittedName>
</protein>
<sequence>MDGWIMFGIMAFVIIAQGALWSWVFIERRRKVPDVKLMNWRELYDASRKAIDNYYNSMRNRPRARR</sequence>